<proteinExistence type="predicted"/>
<gene>
    <name evidence="1" type="ORF">LCGC14_0365520</name>
</gene>
<dbReference type="AlphaFoldDB" id="A0A0F9VTX3"/>
<evidence type="ECO:0000313" key="1">
    <source>
        <dbReference type="EMBL" id="KKN76901.1"/>
    </source>
</evidence>
<name>A0A0F9VTX3_9ZZZZ</name>
<protein>
    <submittedName>
        <fullName evidence="1">Uncharacterized protein</fullName>
    </submittedName>
</protein>
<organism evidence="1">
    <name type="scientific">marine sediment metagenome</name>
    <dbReference type="NCBI Taxonomy" id="412755"/>
    <lineage>
        <taxon>unclassified sequences</taxon>
        <taxon>metagenomes</taxon>
        <taxon>ecological metagenomes</taxon>
    </lineage>
</organism>
<accession>A0A0F9VTX3</accession>
<dbReference type="EMBL" id="LAZR01000287">
    <property type="protein sequence ID" value="KKN76901.1"/>
    <property type="molecule type" value="Genomic_DNA"/>
</dbReference>
<comment type="caution">
    <text evidence="1">The sequence shown here is derived from an EMBL/GenBank/DDBJ whole genome shotgun (WGS) entry which is preliminary data.</text>
</comment>
<sequence length="124" mass="14233">MKLRNQEIWLAYSNMAKVWKLDLPAKDSLGISYILSKLQTPYLVIEGERKKLVMKYGVLHPDQKQVSVMPGSENEGDYSREFAEVLVSEWPDEFEFEKVKVLGSIIDANTLLPLRGKFLEVEEG</sequence>
<reference evidence="1" key="1">
    <citation type="journal article" date="2015" name="Nature">
        <title>Complex archaea that bridge the gap between prokaryotes and eukaryotes.</title>
        <authorList>
            <person name="Spang A."/>
            <person name="Saw J.H."/>
            <person name="Jorgensen S.L."/>
            <person name="Zaremba-Niedzwiedzka K."/>
            <person name="Martijn J."/>
            <person name="Lind A.E."/>
            <person name="van Eijk R."/>
            <person name="Schleper C."/>
            <person name="Guy L."/>
            <person name="Ettema T.J."/>
        </authorList>
    </citation>
    <scope>NUCLEOTIDE SEQUENCE</scope>
</reference>